<evidence type="ECO:0000313" key="6">
    <source>
        <dbReference type="RefSeq" id="XP_027191866.1"/>
    </source>
</evidence>
<dbReference type="InterPro" id="IPR027417">
    <property type="entry name" value="P-loop_NTPase"/>
</dbReference>
<evidence type="ECO:0000313" key="5">
    <source>
        <dbReference type="RefSeq" id="XP_027191865.1"/>
    </source>
</evidence>
<sequence length="186" mass="20938">MYHTKANFGDIIPNVDNKVKEQIMSALRVRDQGENIIGLCGLDKRVKCYVKIAIRRAERDELFQKIVTTTVTKKPDIIKIQTQIADAIGLTFDDKTNRAESTSCMCFGNNKRMTTSERAHLLCAKMKELQTVLVVMNDLYGRLDLGAIGIPFGEDHNGCKLLLTSTSLEVLSKQMKVHKLIQIPEI</sequence>
<keyword evidence="3" id="KW-1185">Reference proteome</keyword>
<evidence type="ECO:0000313" key="4">
    <source>
        <dbReference type="RefSeq" id="XP_004504267.1"/>
    </source>
</evidence>
<dbReference type="Pfam" id="PF00931">
    <property type="entry name" value="NB-ARC"/>
    <property type="match status" value="1"/>
</dbReference>
<reference evidence="4 5" key="2">
    <citation type="submission" date="2025-04" db="UniProtKB">
        <authorList>
            <consortium name="RefSeq"/>
        </authorList>
    </citation>
    <scope>IDENTIFICATION</scope>
    <source>
        <tissue evidence="4 5">Etiolated seedlings</tissue>
    </source>
</reference>
<dbReference type="RefSeq" id="XP_027191866.1">
    <property type="nucleotide sequence ID" value="XM_027336065.1"/>
</dbReference>
<reference evidence="3" key="1">
    <citation type="journal article" date="2013" name="Nat. Biotechnol.">
        <title>Draft genome sequence of chickpea (Cicer arietinum) provides a resource for trait improvement.</title>
        <authorList>
            <person name="Varshney R.K."/>
            <person name="Song C."/>
            <person name="Saxena R.K."/>
            <person name="Azam S."/>
            <person name="Yu S."/>
            <person name="Sharpe A.G."/>
            <person name="Cannon S."/>
            <person name="Baek J."/>
            <person name="Rosen B.D."/>
            <person name="Tar'an B."/>
            <person name="Millan T."/>
            <person name="Zhang X."/>
            <person name="Ramsay L.D."/>
            <person name="Iwata A."/>
            <person name="Wang Y."/>
            <person name="Nelson W."/>
            <person name="Farmer A.D."/>
            <person name="Gaur P.M."/>
            <person name="Soderlund C."/>
            <person name="Penmetsa R.V."/>
            <person name="Xu C."/>
            <person name="Bharti A.K."/>
            <person name="He W."/>
            <person name="Winter P."/>
            <person name="Zhao S."/>
            <person name="Hane J.K."/>
            <person name="Carrasquilla-Garcia N."/>
            <person name="Condie J.A."/>
            <person name="Upadhyaya H.D."/>
            <person name="Luo M.C."/>
            <person name="Thudi M."/>
            <person name="Gowda C.L."/>
            <person name="Singh N.P."/>
            <person name="Lichtenzveig J."/>
            <person name="Gali K.K."/>
            <person name="Rubio J."/>
            <person name="Nadarajan N."/>
            <person name="Dolezel J."/>
            <person name="Bansal K.C."/>
            <person name="Xu X."/>
            <person name="Edwards D."/>
            <person name="Zhang G."/>
            <person name="Kahl G."/>
            <person name="Gil J."/>
            <person name="Singh K.B."/>
            <person name="Datta S.K."/>
            <person name="Jackson S.A."/>
            <person name="Wang J."/>
            <person name="Cook D.R."/>
        </authorList>
    </citation>
    <scope>NUCLEOTIDE SEQUENCE [LARGE SCALE GENOMIC DNA]</scope>
    <source>
        <strain evidence="3">cv. CDC Frontier</strain>
    </source>
</reference>
<dbReference type="PANTHER" id="PTHR33463:SF198">
    <property type="entry name" value="RPP4C3"/>
    <property type="match status" value="1"/>
</dbReference>
<dbReference type="GeneID" id="101488657"/>
<evidence type="ECO:0000256" key="1">
    <source>
        <dbReference type="ARBA" id="ARBA00022821"/>
    </source>
</evidence>
<evidence type="ECO:0000313" key="3">
    <source>
        <dbReference type="Proteomes" id="UP000087171"/>
    </source>
</evidence>
<dbReference type="RefSeq" id="XP_004504267.1">
    <property type="nucleotide sequence ID" value="XM_004504210.3"/>
</dbReference>
<feature type="domain" description="NB-ARC" evidence="2">
    <location>
        <begin position="20"/>
        <end position="181"/>
    </location>
</feature>
<name>A0A1S2YGR5_CICAR</name>
<dbReference type="Proteomes" id="UP000087171">
    <property type="component" value="Chromosome Ca6"/>
</dbReference>
<dbReference type="RefSeq" id="XP_027191865.1">
    <property type="nucleotide sequence ID" value="XM_027336064.1"/>
</dbReference>
<dbReference type="AlphaFoldDB" id="A0A1S2YGR5"/>
<organism evidence="3 4">
    <name type="scientific">Cicer arietinum</name>
    <name type="common">Chickpea</name>
    <name type="synonym">Garbanzo</name>
    <dbReference type="NCBI Taxonomy" id="3827"/>
    <lineage>
        <taxon>Eukaryota</taxon>
        <taxon>Viridiplantae</taxon>
        <taxon>Streptophyta</taxon>
        <taxon>Embryophyta</taxon>
        <taxon>Tracheophyta</taxon>
        <taxon>Spermatophyta</taxon>
        <taxon>Magnoliopsida</taxon>
        <taxon>eudicotyledons</taxon>
        <taxon>Gunneridae</taxon>
        <taxon>Pentapetalae</taxon>
        <taxon>rosids</taxon>
        <taxon>fabids</taxon>
        <taxon>Fabales</taxon>
        <taxon>Fabaceae</taxon>
        <taxon>Papilionoideae</taxon>
        <taxon>50 kb inversion clade</taxon>
        <taxon>NPAAA clade</taxon>
        <taxon>Hologalegina</taxon>
        <taxon>IRL clade</taxon>
        <taxon>Cicereae</taxon>
        <taxon>Cicer</taxon>
    </lineage>
</organism>
<dbReference type="InterPro" id="IPR050905">
    <property type="entry name" value="Plant_NBS-LRR"/>
</dbReference>
<dbReference type="KEGG" id="cam:101488657"/>
<dbReference type="PaxDb" id="3827-XP_004504267.1"/>
<evidence type="ECO:0000259" key="2">
    <source>
        <dbReference type="Pfam" id="PF00931"/>
    </source>
</evidence>
<dbReference type="GO" id="GO:0043531">
    <property type="term" value="F:ADP binding"/>
    <property type="evidence" value="ECO:0007669"/>
    <property type="project" value="InterPro"/>
</dbReference>
<keyword evidence="1" id="KW-0611">Plant defense</keyword>
<protein>
    <submittedName>
        <fullName evidence="4 5">Disease resistance protein RPS5-like</fullName>
    </submittedName>
</protein>
<dbReference type="Gene3D" id="3.40.50.300">
    <property type="entry name" value="P-loop containing nucleotide triphosphate hydrolases"/>
    <property type="match status" value="1"/>
</dbReference>
<dbReference type="PANTHER" id="PTHR33463">
    <property type="entry name" value="NB-ARC DOMAIN-CONTAINING PROTEIN-RELATED"/>
    <property type="match status" value="1"/>
</dbReference>
<proteinExistence type="predicted"/>
<dbReference type="OrthoDB" id="1431320at2759"/>
<accession>A0A1S2YGR5</accession>
<gene>
    <name evidence="4 5 6" type="primary">LOC101488657</name>
</gene>
<dbReference type="InterPro" id="IPR002182">
    <property type="entry name" value="NB-ARC"/>
</dbReference>